<gene>
    <name evidence="2" type="ORF">SAMN04487928_101183</name>
</gene>
<keyword evidence="3" id="KW-1185">Reference proteome</keyword>
<dbReference type="RefSeq" id="WP_074882980.1">
    <property type="nucleotide sequence ID" value="NZ_FOXO01000001.1"/>
</dbReference>
<dbReference type="Proteomes" id="UP000182624">
    <property type="component" value="Unassembled WGS sequence"/>
</dbReference>
<proteinExistence type="predicted"/>
<dbReference type="PANTHER" id="PTHR12526:SF630">
    <property type="entry name" value="GLYCOSYLTRANSFERASE"/>
    <property type="match status" value="1"/>
</dbReference>
<dbReference type="SUPFAM" id="SSF53756">
    <property type="entry name" value="UDP-Glycosyltransferase/glycogen phosphorylase"/>
    <property type="match status" value="1"/>
</dbReference>
<reference evidence="3" key="1">
    <citation type="submission" date="2016-10" db="EMBL/GenBank/DDBJ databases">
        <authorList>
            <person name="Varghese N."/>
            <person name="Submissions S."/>
        </authorList>
    </citation>
    <scope>NUCLEOTIDE SEQUENCE [LARGE SCALE GENOMIC DNA]</scope>
    <source>
        <strain evidence="3">P18</strain>
    </source>
</reference>
<organism evidence="2 3">
    <name type="scientific">Butyrivibrio proteoclasticus</name>
    <dbReference type="NCBI Taxonomy" id="43305"/>
    <lineage>
        <taxon>Bacteria</taxon>
        <taxon>Bacillati</taxon>
        <taxon>Bacillota</taxon>
        <taxon>Clostridia</taxon>
        <taxon>Lachnospirales</taxon>
        <taxon>Lachnospiraceae</taxon>
        <taxon>Butyrivibrio</taxon>
    </lineage>
</organism>
<dbReference type="OrthoDB" id="9802525at2"/>
<feature type="domain" description="Glycosyl transferase family 1" evidence="1">
    <location>
        <begin position="206"/>
        <end position="369"/>
    </location>
</feature>
<evidence type="ECO:0000313" key="2">
    <source>
        <dbReference type="EMBL" id="SFP38486.1"/>
    </source>
</evidence>
<accession>A0A1I5PXZ1</accession>
<name>A0A1I5PXZ1_9FIRM</name>
<dbReference type="AlphaFoldDB" id="A0A1I5PXZ1"/>
<evidence type="ECO:0000259" key="1">
    <source>
        <dbReference type="Pfam" id="PF00534"/>
    </source>
</evidence>
<dbReference type="GO" id="GO:0016757">
    <property type="term" value="F:glycosyltransferase activity"/>
    <property type="evidence" value="ECO:0007669"/>
    <property type="project" value="InterPro"/>
</dbReference>
<dbReference type="InterPro" id="IPR001296">
    <property type="entry name" value="Glyco_trans_1"/>
</dbReference>
<keyword evidence="2" id="KW-0808">Transferase</keyword>
<sequence length="389" mass="43907">MNLVFVFDGLQVGGIERVGIDYINLLVNRGHDVSVINVTPSLKDMYPQLPKGCKVYEMNLPRYMVPYRYARIVEKGIGGALLYANIAVGLSFLYQLRKLVNVRIRNVVAKADVAIAFSGHFNDLMLVASCGGAKKKIAWLHGSEFEYKVISDGYFALYNKIKNLVCLSELCDITCKKFNDSNGIKKELIYNPVAIKDKELDKAKIQDLKDKYGKFVLMAGRLAHDKDQKTAILAVKYLNEKRNENIHLLLAGDGVNREMLEKFVKEQQADDYIHFLGNCFDMQNYYSAAHVYVHSSPMEGLPTVLLEAMAYGVPIASTDSIPGVREILGNNECGLISPIYDWKELGDNVGRLYDDQNLRSELQEKGRKRIKDFAPEVAIDKLEKFISEI</sequence>
<evidence type="ECO:0000313" key="3">
    <source>
        <dbReference type="Proteomes" id="UP000182624"/>
    </source>
</evidence>
<dbReference type="PANTHER" id="PTHR12526">
    <property type="entry name" value="GLYCOSYLTRANSFERASE"/>
    <property type="match status" value="1"/>
</dbReference>
<protein>
    <submittedName>
        <fullName evidence="2">Glycosyltransferase involved in cell wall bisynthesis</fullName>
    </submittedName>
</protein>
<dbReference type="Pfam" id="PF00534">
    <property type="entry name" value="Glycos_transf_1"/>
    <property type="match status" value="1"/>
</dbReference>
<dbReference type="EMBL" id="FOXO01000001">
    <property type="protein sequence ID" value="SFP38486.1"/>
    <property type="molecule type" value="Genomic_DNA"/>
</dbReference>
<dbReference type="Gene3D" id="3.40.50.2000">
    <property type="entry name" value="Glycogen Phosphorylase B"/>
    <property type="match status" value="2"/>
</dbReference>